<dbReference type="Proteomes" id="UP001431209">
    <property type="component" value="Unassembled WGS sequence"/>
</dbReference>
<organism evidence="1 2">
    <name type="scientific">Acrasis kona</name>
    <dbReference type="NCBI Taxonomy" id="1008807"/>
    <lineage>
        <taxon>Eukaryota</taxon>
        <taxon>Discoba</taxon>
        <taxon>Heterolobosea</taxon>
        <taxon>Tetramitia</taxon>
        <taxon>Eutetramitia</taxon>
        <taxon>Acrasidae</taxon>
        <taxon>Acrasis</taxon>
    </lineage>
</organism>
<sequence length="1109" mass="127723">MSSREEEALETLPLRAAQRIVRYIHEQSGYDQVTVDQVFSVLANAIGPDAMNNNADVRELSRKQRVNDTMDFEYSDSPEQLVLTNVALNKNKDIQKVGQTNYQRYINDLVSGEEEKSGTRRFDQSRREYSDHLKSQHDLLGLFNKNKKNIDPSDHEMSGPIRLIYDEEKPTPKDIEKYRGERDEELTDADRALQQAESYMNKFKNYFKHVEGIKNLSQIPSKPERAMMLQNFYKYLLIKYPIQPYKGLFVPVERRSEKDTYHYGDRVDEFPPLREMILQDFRDRVKQGKAPSLDLGGALPTLAMYHARTTFVPPLTQSEMNKIFYPAIRPSNKEPFVQLPKYKHKDKEKDILIVGDDRLNNFQSKYLTRSYQSVHSNNCFACFYDDATNRYIEFTSEQFLDKVYRLLYLLDDVQQNECLLLSQPADQCSAPHQFLLFACFSLISGVPFVICEDPVAALNQFDVSYVCSNNDFQTTQLSNHLSNNPTLVKNVIYCGHNEPMPTNLPMKGSAVKSDPISQILKPTVAASTVARFDSAMYDYLPISKKVLKFKEFIVSGKGVTDDDLEQARRGAYEKSMSWNKNDGGKTIAYIKHCPDGLFRAVLHEELDFLFVKLQQCMEELINRVKSEPSIQILIGLPSNHPTFYFFVLFCIKLNLSFMVTNPSNIHDHIINKQPAVLIANTADTLKCLKSEFRRSNVVKSETVLERSDPSSLDFSYSGLIGKEGLLQSKMLQYIRSTVNKTSTGHNLTGIISVGPTPPHYSKHKCKWFHITHSFNTLSPLNCIDMSKYAPNTIYNNFDMGWNITTQNDGTVEVNSNNTPHECILNNNNNKIISDDKINLQDESRWDMPSEVKSSLQKLKLLQSETNFYKQVLRALQNKQEKENDSFELSQDEKELFGALLQELESIIPKVIDVVTFSNIEDFLNARIELTNESKNLQDLDYQYKFIEANKNGQIKSVLKERENNINIKYHEKIVLDDVVVHHNTLTPKYCIRDLCNQKLDVELLQNLFVVNGPVYLTYCFLSTNKVVLFVNNKTVSRKEYENLLVKVCSAYCACTRTKNKIKIPDFDVVKQVNHVVVHDVMTIHGNFDEEKIKFLFGYGYRSGEYKSKL</sequence>
<reference evidence="1 2" key="1">
    <citation type="submission" date="2024-03" db="EMBL/GenBank/DDBJ databases">
        <title>The Acrasis kona genome and developmental transcriptomes reveal deep origins of eukaryotic multicellular pathways.</title>
        <authorList>
            <person name="Sheikh S."/>
            <person name="Fu C.-J."/>
            <person name="Brown M.W."/>
            <person name="Baldauf S.L."/>
        </authorList>
    </citation>
    <scope>NUCLEOTIDE SEQUENCE [LARGE SCALE GENOMIC DNA]</scope>
    <source>
        <strain evidence="1 2">ATCC MYA-3509</strain>
    </source>
</reference>
<gene>
    <name evidence="1" type="ORF">AKO1_014471</name>
</gene>
<protein>
    <submittedName>
        <fullName evidence="1">Uncharacterized protein</fullName>
    </submittedName>
</protein>
<comment type="caution">
    <text evidence="1">The sequence shown here is derived from an EMBL/GenBank/DDBJ whole genome shotgun (WGS) entry which is preliminary data.</text>
</comment>
<name>A0AAW2YZF3_9EUKA</name>
<evidence type="ECO:0000313" key="2">
    <source>
        <dbReference type="Proteomes" id="UP001431209"/>
    </source>
</evidence>
<proteinExistence type="predicted"/>
<keyword evidence="2" id="KW-1185">Reference proteome</keyword>
<dbReference type="EMBL" id="JAOPGA020000862">
    <property type="protein sequence ID" value="KAL0482499.1"/>
    <property type="molecule type" value="Genomic_DNA"/>
</dbReference>
<evidence type="ECO:0000313" key="1">
    <source>
        <dbReference type="EMBL" id="KAL0482499.1"/>
    </source>
</evidence>
<accession>A0AAW2YZF3</accession>
<dbReference type="AlphaFoldDB" id="A0AAW2YZF3"/>